<feature type="domain" description="Glycosyltransferase 2-like" evidence="4">
    <location>
        <begin position="172"/>
        <end position="280"/>
    </location>
</feature>
<dbReference type="InterPro" id="IPR029044">
    <property type="entry name" value="Nucleotide-diphossugar_trans"/>
</dbReference>
<dbReference type="PANTHER" id="PTHR43179">
    <property type="entry name" value="RHAMNOSYLTRANSFERASE WBBL"/>
    <property type="match status" value="1"/>
</dbReference>
<proteinExistence type="inferred from homology"/>
<sequence>MASYNPGENSFLPNSIGYVDGAPFLKINKNVTYPTWMMSSWVGGIHASILKALKKDFYHIRNLDFFLISLAKKASEEGLLCYSEPKLLKNKSVKIAEFKEDFFILFQFVKQNYKSQWTFFLFICLALFERKFKFLPLIRSFYFKNKKLTTVVLDNIEVISSKNVVQLGTIDVIIPTIGRKKYLYDVLEDLAVQTHLPVNVIIIEQNPNPESISELDYLTSENWPFIIKHTFTHQAGACNARNIALNQVESEWVFLNDDDNRFNSDLLQNVLSNLKRFGLKALTTSYLQVNEIKKDLSIKQSSFFGSGNSFICSSILSKVRFDMKFEFGYGEDIDFGMQLRNIGTDIIYFPDLEILHLKAPIGGFRTKPVLKWSSDSVQPKPSPTVMLCKQFHLTLNQIRAYKLILFLKFYKVQKIKNPILYYANFKKQWRQSLYWMNNLRNS</sequence>
<evidence type="ECO:0000256" key="3">
    <source>
        <dbReference type="ARBA" id="ARBA00022679"/>
    </source>
</evidence>
<dbReference type="PANTHER" id="PTHR43179:SF12">
    <property type="entry name" value="GALACTOFURANOSYLTRANSFERASE GLFT2"/>
    <property type="match status" value="1"/>
</dbReference>
<keyword evidence="6" id="KW-1185">Reference proteome</keyword>
<evidence type="ECO:0000259" key="4">
    <source>
        <dbReference type="Pfam" id="PF00535"/>
    </source>
</evidence>
<dbReference type="SUPFAM" id="SSF53448">
    <property type="entry name" value="Nucleotide-diphospho-sugar transferases"/>
    <property type="match status" value="1"/>
</dbReference>
<dbReference type="GO" id="GO:0016757">
    <property type="term" value="F:glycosyltransferase activity"/>
    <property type="evidence" value="ECO:0007669"/>
    <property type="project" value="UniProtKB-KW"/>
</dbReference>
<keyword evidence="3 5" id="KW-0808">Transferase</keyword>
<comment type="caution">
    <text evidence="5">The sequence shown here is derived from an EMBL/GenBank/DDBJ whole genome shotgun (WGS) entry which is preliminary data.</text>
</comment>
<comment type="similarity">
    <text evidence="1">Belongs to the glycosyltransferase 2 family.</text>
</comment>
<evidence type="ECO:0000256" key="1">
    <source>
        <dbReference type="ARBA" id="ARBA00006739"/>
    </source>
</evidence>
<dbReference type="Gene3D" id="3.90.550.10">
    <property type="entry name" value="Spore Coat Polysaccharide Biosynthesis Protein SpsA, Chain A"/>
    <property type="match status" value="1"/>
</dbReference>
<dbReference type="Pfam" id="PF00535">
    <property type="entry name" value="Glycos_transf_2"/>
    <property type="match status" value="1"/>
</dbReference>
<keyword evidence="2 5" id="KW-0328">Glycosyltransferase</keyword>
<dbReference type="EMBL" id="JBHLYW010000003">
    <property type="protein sequence ID" value="MFC0075843.1"/>
    <property type="molecule type" value="Genomic_DNA"/>
</dbReference>
<accession>A0ABV6BK72</accession>
<gene>
    <name evidence="5" type="ORF">ACFFLS_02230</name>
</gene>
<organism evidence="5 6">
    <name type="scientific">Flavobacterium procerum</name>
    <dbReference type="NCBI Taxonomy" id="1455569"/>
    <lineage>
        <taxon>Bacteria</taxon>
        <taxon>Pseudomonadati</taxon>
        <taxon>Bacteroidota</taxon>
        <taxon>Flavobacteriia</taxon>
        <taxon>Flavobacteriales</taxon>
        <taxon>Flavobacteriaceae</taxon>
        <taxon>Flavobacterium</taxon>
    </lineage>
</organism>
<evidence type="ECO:0000313" key="5">
    <source>
        <dbReference type="EMBL" id="MFC0075843.1"/>
    </source>
</evidence>
<evidence type="ECO:0000256" key="2">
    <source>
        <dbReference type="ARBA" id="ARBA00022676"/>
    </source>
</evidence>
<dbReference type="EC" id="2.4.-.-" evidence="5"/>
<protein>
    <submittedName>
        <fullName evidence="5">Glycosyltransferase family 2 protein</fullName>
        <ecNumber evidence="5">2.4.-.-</ecNumber>
    </submittedName>
</protein>
<evidence type="ECO:0000313" key="6">
    <source>
        <dbReference type="Proteomes" id="UP001589734"/>
    </source>
</evidence>
<dbReference type="Proteomes" id="UP001589734">
    <property type="component" value="Unassembled WGS sequence"/>
</dbReference>
<name>A0ABV6BK72_9FLAO</name>
<dbReference type="InterPro" id="IPR001173">
    <property type="entry name" value="Glyco_trans_2-like"/>
</dbReference>
<reference evidence="5 6" key="1">
    <citation type="submission" date="2024-09" db="EMBL/GenBank/DDBJ databases">
        <authorList>
            <person name="Sun Q."/>
            <person name="Mori K."/>
        </authorList>
    </citation>
    <scope>NUCLEOTIDE SEQUENCE [LARGE SCALE GENOMIC DNA]</scope>
    <source>
        <strain evidence="5 6">CGMCC 1.12926</strain>
    </source>
</reference>
<dbReference type="RefSeq" id="WP_379689118.1">
    <property type="nucleotide sequence ID" value="NZ_JBHLYW010000003.1"/>
</dbReference>
<dbReference type="CDD" id="cd00761">
    <property type="entry name" value="Glyco_tranf_GTA_type"/>
    <property type="match status" value="1"/>
</dbReference>